<keyword evidence="2" id="KW-1185">Reference proteome</keyword>
<organism evidence="1 2">
    <name type="scientific">Saccharata proteae CBS 121410</name>
    <dbReference type="NCBI Taxonomy" id="1314787"/>
    <lineage>
        <taxon>Eukaryota</taxon>
        <taxon>Fungi</taxon>
        <taxon>Dikarya</taxon>
        <taxon>Ascomycota</taxon>
        <taxon>Pezizomycotina</taxon>
        <taxon>Dothideomycetes</taxon>
        <taxon>Dothideomycetes incertae sedis</taxon>
        <taxon>Botryosphaeriales</taxon>
        <taxon>Saccharataceae</taxon>
        <taxon>Saccharata</taxon>
    </lineage>
</organism>
<evidence type="ECO:0000313" key="1">
    <source>
        <dbReference type="EMBL" id="KAF2083484.1"/>
    </source>
</evidence>
<dbReference type="AlphaFoldDB" id="A0A9P4HKY1"/>
<accession>A0A9P4HKY1</accession>
<protein>
    <recommendedName>
        <fullName evidence="3">BTB domain-containing protein</fullName>
    </recommendedName>
</protein>
<gene>
    <name evidence="1" type="ORF">K490DRAFT_69769</name>
</gene>
<evidence type="ECO:0000313" key="2">
    <source>
        <dbReference type="Proteomes" id="UP000799776"/>
    </source>
</evidence>
<name>A0A9P4HKY1_9PEZI</name>
<comment type="caution">
    <text evidence="1">The sequence shown here is derived from an EMBL/GenBank/DDBJ whole genome shotgun (WGS) entry which is preliminary data.</text>
</comment>
<evidence type="ECO:0008006" key="3">
    <source>
        <dbReference type="Google" id="ProtNLM"/>
    </source>
</evidence>
<dbReference type="EMBL" id="ML978778">
    <property type="protein sequence ID" value="KAF2083484.1"/>
    <property type="molecule type" value="Genomic_DNA"/>
</dbReference>
<dbReference type="Proteomes" id="UP000799776">
    <property type="component" value="Unassembled WGS sequence"/>
</dbReference>
<proteinExistence type="predicted"/>
<reference evidence="1" key="1">
    <citation type="journal article" date="2020" name="Stud. Mycol.">
        <title>101 Dothideomycetes genomes: a test case for predicting lifestyles and emergence of pathogens.</title>
        <authorList>
            <person name="Haridas S."/>
            <person name="Albert R."/>
            <person name="Binder M."/>
            <person name="Bloem J."/>
            <person name="Labutti K."/>
            <person name="Salamov A."/>
            <person name="Andreopoulos B."/>
            <person name="Baker S."/>
            <person name="Barry K."/>
            <person name="Bills G."/>
            <person name="Bluhm B."/>
            <person name="Cannon C."/>
            <person name="Castanera R."/>
            <person name="Culley D."/>
            <person name="Daum C."/>
            <person name="Ezra D."/>
            <person name="Gonzalez J."/>
            <person name="Henrissat B."/>
            <person name="Kuo A."/>
            <person name="Liang C."/>
            <person name="Lipzen A."/>
            <person name="Lutzoni F."/>
            <person name="Magnuson J."/>
            <person name="Mondo S."/>
            <person name="Nolan M."/>
            <person name="Ohm R."/>
            <person name="Pangilinan J."/>
            <person name="Park H.-J."/>
            <person name="Ramirez L."/>
            <person name="Alfaro M."/>
            <person name="Sun H."/>
            <person name="Tritt A."/>
            <person name="Yoshinaga Y."/>
            <person name="Zwiers L.-H."/>
            <person name="Turgeon B."/>
            <person name="Goodwin S."/>
            <person name="Spatafora J."/>
            <person name="Crous P."/>
            <person name="Grigoriev I."/>
        </authorList>
    </citation>
    <scope>NUCLEOTIDE SEQUENCE</scope>
    <source>
        <strain evidence="1">CBS 121410</strain>
    </source>
</reference>
<sequence>MIKAMLEYMYSHNHATPALHEYESLTFHAQMHATADYHNVPGLKTLSASKFGAAARYNRPLRDIAVEVAIEICCSVDERKITYARLVDTVPDFAKDYVDPLCRYKIVNEQYYQRPGCSARVSSPELDKFARDRKVECPGRFESRCNEAFVKAIWQEFEVE</sequence>